<keyword evidence="2" id="KW-1185">Reference proteome</keyword>
<dbReference type="GeneID" id="19149829"/>
<evidence type="ECO:0000313" key="2">
    <source>
        <dbReference type="Proteomes" id="UP000053841"/>
    </source>
</evidence>
<protein>
    <submittedName>
        <fullName evidence="1">Uncharacterized protein</fullName>
    </submittedName>
</protein>
<dbReference type="STRING" id="930089.W6YET8"/>
<dbReference type="PANTHER" id="PTHR38790">
    <property type="entry name" value="2EXR DOMAIN-CONTAINING PROTEIN-RELATED"/>
    <property type="match status" value="1"/>
</dbReference>
<dbReference type="EMBL" id="KI964599">
    <property type="protein sequence ID" value="EUC34024.1"/>
    <property type="molecule type" value="Genomic_DNA"/>
</dbReference>
<gene>
    <name evidence="1" type="ORF">COCCADRAFT_4560</name>
</gene>
<sequence length="244" mass="28213">MSSILHYALFKKIMNSPSHTNVPMVPAQHSLLLKLPSELRLEIYDILGRREPKSYPFGWGPICFIDRRAPPTALMATCRYLHDEILAHFYNTVTFHYLTQTSTFPRISGLCPIALAAVRWVKKFHLKIYWKRRGPSLEENYSKDLHFLIRWLEDITKMLLREAKSIKTVTIAVVDLTVGVDWEYKKRLLDPLKMLGQRAVLRLGEVTATGEEEEVELTARMKLCLDGINEERLRTSDVTTLGEQ</sequence>
<dbReference type="AlphaFoldDB" id="W6YET8"/>
<dbReference type="HOGENOM" id="CLU_1199611_0_0_1"/>
<dbReference type="OrthoDB" id="2951834at2759"/>
<dbReference type="RefSeq" id="XP_007711674.1">
    <property type="nucleotide sequence ID" value="XM_007713484.1"/>
</dbReference>
<proteinExistence type="predicted"/>
<dbReference type="PANTHER" id="PTHR38790:SF9">
    <property type="entry name" value="F-BOX DOMAIN-CONTAINING PROTEIN"/>
    <property type="match status" value="1"/>
</dbReference>
<accession>W6YET8</accession>
<reference evidence="1 2" key="1">
    <citation type="journal article" date="2013" name="PLoS Genet.">
        <title>Comparative genome structure, secondary metabolite, and effector coding capacity across Cochliobolus pathogens.</title>
        <authorList>
            <person name="Condon B.J."/>
            <person name="Leng Y."/>
            <person name="Wu D."/>
            <person name="Bushley K.E."/>
            <person name="Ohm R.A."/>
            <person name="Otillar R."/>
            <person name="Martin J."/>
            <person name="Schackwitz W."/>
            <person name="Grimwood J."/>
            <person name="MohdZainudin N."/>
            <person name="Xue C."/>
            <person name="Wang R."/>
            <person name="Manning V.A."/>
            <person name="Dhillon B."/>
            <person name="Tu Z.J."/>
            <person name="Steffenson B.J."/>
            <person name="Salamov A."/>
            <person name="Sun H."/>
            <person name="Lowry S."/>
            <person name="LaButti K."/>
            <person name="Han J."/>
            <person name="Copeland A."/>
            <person name="Lindquist E."/>
            <person name="Barry K."/>
            <person name="Schmutz J."/>
            <person name="Baker S.E."/>
            <person name="Ciuffetti L.M."/>
            <person name="Grigoriev I.V."/>
            <person name="Zhong S."/>
            <person name="Turgeon B.G."/>
        </authorList>
    </citation>
    <scope>NUCLEOTIDE SEQUENCE [LARGE SCALE GENOMIC DNA]</scope>
    <source>
        <strain evidence="1 2">26-R-13</strain>
    </source>
</reference>
<organism evidence="1 2">
    <name type="scientific">Cochliobolus carbonum (strain 26-R-13)</name>
    <name type="common">Maize leaf spot fungus</name>
    <name type="synonym">Bipolaris zeicola</name>
    <dbReference type="NCBI Taxonomy" id="930089"/>
    <lineage>
        <taxon>Eukaryota</taxon>
        <taxon>Fungi</taxon>
        <taxon>Dikarya</taxon>
        <taxon>Ascomycota</taxon>
        <taxon>Pezizomycotina</taxon>
        <taxon>Dothideomycetes</taxon>
        <taxon>Pleosporomycetidae</taxon>
        <taxon>Pleosporales</taxon>
        <taxon>Pleosporineae</taxon>
        <taxon>Pleosporaceae</taxon>
        <taxon>Bipolaris</taxon>
    </lineage>
</organism>
<dbReference type="KEGG" id="bze:COCCADRAFT_4560"/>
<name>W6YET8_COCC2</name>
<dbReference type="Proteomes" id="UP000053841">
    <property type="component" value="Unassembled WGS sequence"/>
</dbReference>
<evidence type="ECO:0000313" key="1">
    <source>
        <dbReference type="EMBL" id="EUC34024.1"/>
    </source>
</evidence>